<keyword evidence="1" id="KW-0543">Viral nucleoprotein</keyword>
<dbReference type="GO" id="GO:0019013">
    <property type="term" value="C:viral nucleocapsid"/>
    <property type="evidence" value="ECO:0007669"/>
    <property type="project" value="UniProtKB-KW"/>
</dbReference>
<sequence length="435" mass="48318">MTQEETSLSMAGVLNKFGAVYNTEENKKAFLTMGVAPNEIGNHTTAKTFLILGITPEEFIKIHGSAQFDFDELISEFQQVCTDFTDQLEFNKPSKAVEFTSKMIYEVGPESRRVKKQDGDKTWIFKFCYKGEGNTVDVRTAFVCTFKSNQPTVPKTNRNMIILTVKQATLLSILVINKINALDITPQPMLLTPLAGAVFSKDDIIKIANSIRSSVPNTLAMINSSCQSGGQYLNESNNAVASIASIVSTRGLKDENIKISIINKTMKQYIAAKKPFDESIFNTFAIYANGGVPANLQAQKLIDLFNSIQNVENKKFTPKMAYKSSLETEMMSSVDVPTTSHVRIPSPKFDTKASATGHTMLRTFKIEELPKGSNDAEIKFFKNYKVGQQYSDDSYVHNDNHRYTKDGHHHIHCPCSLLSSDNDDDDEDEGASGST</sequence>
<evidence type="ECO:0000313" key="1">
    <source>
        <dbReference type="EMBL" id="QMP82260.1"/>
    </source>
</evidence>
<accession>A0A7D7F880</accession>
<organism evidence="1">
    <name type="scientific">Blattodean phasma-related virus OKIAV238</name>
    <dbReference type="NCBI Taxonomy" id="2746317"/>
    <lineage>
        <taxon>Viruses</taxon>
        <taxon>Riboviria</taxon>
        <taxon>Orthornavirae</taxon>
        <taxon>Negarnaviricota</taxon>
        <taxon>Polyploviricotina</taxon>
        <taxon>Bunyaviricetes</taxon>
        <taxon>Elliovirales</taxon>
        <taxon>Phasmaviridae</taxon>
    </lineage>
</organism>
<dbReference type="EMBL" id="MT153470">
    <property type="protein sequence ID" value="QMP82260.1"/>
    <property type="molecule type" value="Viral_cRNA"/>
</dbReference>
<proteinExistence type="predicted"/>
<protein>
    <submittedName>
        <fullName evidence="1">Nucleocapsid protein</fullName>
    </submittedName>
</protein>
<keyword evidence="1" id="KW-0946">Virion</keyword>
<reference evidence="1" key="1">
    <citation type="journal article" date="2019" name="PLoS Pathog.">
        <title>Re-assessing the diversity of negative strand RNA viruses in insects.</title>
        <authorList>
            <person name="Kafer S."/>
            <person name="Paraskevopoulou S."/>
            <person name="Zirkel F."/>
            <person name="Wieseke N."/>
            <person name="Donath A."/>
            <person name="Petersen M."/>
            <person name="Jones T.C."/>
            <person name="Liu S."/>
            <person name="Zhou X."/>
            <person name="Middendorf M."/>
            <person name="Junglen S."/>
            <person name="Misof B."/>
            <person name="Drosten C."/>
        </authorList>
    </citation>
    <scope>NUCLEOTIDE SEQUENCE</scope>
    <source>
        <strain evidence="1">OKIAV238</strain>
    </source>
</reference>
<reference evidence="1" key="2">
    <citation type="submission" date="2020-03" db="EMBL/GenBank/DDBJ databases">
        <authorList>
            <person name="Kafer S."/>
            <person name="Paraskevopoulou S."/>
            <person name="Zirkel F."/>
            <person name="Wieseke N."/>
            <person name="Donath A."/>
            <person name="Petersen M."/>
            <person name="Jones T.C."/>
            <person name="Liu S."/>
            <person name="Zhou X."/>
            <person name="Middendorf M."/>
            <person name="Junglen S."/>
            <person name="Misof B."/>
            <person name="Drosten C."/>
        </authorList>
    </citation>
    <scope>NUCLEOTIDE SEQUENCE</scope>
    <source>
        <strain evidence="1">OKIAV238</strain>
    </source>
</reference>
<name>A0A7D7F880_9VIRU</name>